<feature type="domain" description="BRCT" evidence="2">
    <location>
        <begin position="69"/>
        <end position="133"/>
    </location>
</feature>
<comment type="caution">
    <text evidence="3">The sequence shown here is derived from an EMBL/GenBank/DDBJ whole genome shotgun (WGS) entry which is preliminary data.</text>
</comment>
<evidence type="ECO:0000313" key="4">
    <source>
        <dbReference type="Proteomes" id="UP000626109"/>
    </source>
</evidence>
<dbReference type="GO" id="GO:0070987">
    <property type="term" value="P:error-free translesion synthesis"/>
    <property type="evidence" value="ECO:0007669"/>
    <property type="project" value="TreeGrafter"/>
</dbReference>
<feature type="compositionally biased region" description="Gly residues" evidence="1">
    <location>
        <begin position="12"/>
        <end position="21"/>
    </location>
</feature>
<dbReference type="Pfam" id="PF00533">
    <property type="entry name" value="BRCT"/>
    <property type="match status" value="1"/>
</dbReference>
<feature type="region of interest" description="Disordered" evidence="1">
    <location>
        <begin position="1"/>
        <end position="28"/>
    </location>
</feature>
<dbReference type="GO" id="GO:0017125">
    <property type="term" value="F:deoxycytidyl transferase activity"/>
    <property type="evidence" value="ECO:0007669"/>
    <property type="project" value="TreeGrafter"/>
</dbReference>
<dbReference type="Proteomes" id="UP000626109">
    <property type="component" value="Unassembled WGS sequence"/>
</dbReference>
<dbReference type="InterPro" id="IPR036420">
    <property type="entry name" value="BRCT_dom_sf"/>
</dbReference>
<evidence type="ECO:0000256" key="1">
    <source>
        <dbReference type="SAM" id="MobiDB-lite"/>
    </source>
</evidence>
<dbReference type="SUPFAM" id="SSF52113">
    <property type="entry name" value="BRCT domain"/>
    <property type="match status" value="1"/>
</dbReference>
<protein>
    <recommendedName>
        <fullName evidence="2">BRCT domain-containing protein</fullName>
    </recommendedName>
</protein>
<organism evidence="3 4">
    <name type="scientific">Polarella glacialis</name>
    <name type="common">Dinoflagellate</name>
    <dbReference type="NCBI Taxonomy" id="89957"/>
    <lineage>
        <taxon>Eukaryota</taxon>
        <taxon>Sar</taxon>
        <taxon>Alveolata</taxon>
        <taxon>Dinophyceae</taxon>
        <taxon>Suessiales</taxon>
        <taxon>Suessiaceae</taxon>
        <taxon>Polarella</taxon>
    </lineage>
</organism>
<sequence length="133" mass="14068">MGAPRTGRGSSASGGGDGGGTNQSSGSFFGGGGYASHGAYMVEKNRKLKEQFAVAAKASEDAEASSETAKPAIFRGLTFWMTGRTCIPDQELKRMIVEHGGVYEQYGFTRVSHIIADNLAAGNQQQTWSLVQE</sequence>
<dbReference type="Gene3D" id="3.40.50.10190">
    <property type="entry name" value="BRCT domain"/>
    <property type="match status" value="1"/>
</dbReference>
<accession>A0A813K2K0</accession>
<dbReference type="PROSITE" id="PS50172">
    <property type="entry name" value="BRCT"/>
    <property type="match status" value="1"/>
</dbReference>
<dbReference type="PANTHER" id="PTHR45990">
    <property type="entry name" value="DNA REPAIR PROTEIN REV1"/>
    <property type="match status" value="1"/>
</dbReference>
<evidence type="ECO:0000313" key="3">
    <source>
        <dbReference type="EMBL" id="CAE8692487.1"/>
    </source>
</evidence>
<dbReference type="InterPro" id="IPR001357">
    <property type="entry name" value="BRCT_dom"/>
</dbReference>
<dbReference type="GO" id="GO:0003887">
    <property type="term" value="F:DNA-directed DNA polymerase activity"/>
    <property type="evidence" value="ECO:0007669"/>
    <property type="project" value="TreeGrafter"/>
</dbReference>
<dbReference type="PANTHER" id="PTHR45990:SF1">
    <property type="entry name" value="DNA REPAIR PROTEIN REV1"/>
    <property type="match status" value="1"/>
</dbReference>
<dbReference type="AlphaFoldDB" id="A0A813K2K0"/>
<evidence type="ECO:0000259" key="2">
    <source>
        <dbReference type="PROSITE" id="PS50172"/>
    </source>
</evidence>
<gene>
    <name evidence="3" type="ORF">PGLA2088_LOCUS27894</name>
</gene>
<dbReference type="EMBL" id="CAJNNW010027644">
    <property type="protein sequence ID" value="CAE8692487.1"/>
    <property type="molecule type" value="Genomic_DNA"/>
</dbReference>
<dbReference type="GO" id="GO:0005634">
    <property type="term" value="C:nucleus"/>
    <property type="evidence" value="ECO:0007669"/>
    <property type="project" value="TreeGrafter"/>
</dbReference>
<proteinExistence type="predicted"/>
<name>A0A813K2K0_POLGL</name>
<dbReference type="GO" id="GO:0042276">
    <property type="term" value="P:error-prone translesion synthesis"/>
    <property type="evidence" value="ECO:0007669"/>
    <property type="project" value="TreeGrafter"/>
</dbReference>
<reference evidence="3" key="1">
    <citation type="submission" date="2021-02" db="EMBL/GenBank/DDBJ databases">
        <authorList>
            <person name="Dougan E. K."/>
            <person name="Rhodes N."/>
            <person name="Thang M."/>
            <person name="Chan C."/>
        </authorList>
    </citation>
    <scope>NUCLEOTIDE SEQUENCE</scope>
</reference>